<comment type="caution">
    <text evidence="2">The sequence shown here is derived from an EMBL/GenBank/DDBJ whole genome shotgun (WGS) entry which is preliminary data.</text>
</comment>
<dbReference type="SUPFAM" id="SSF103247">
    <property type="entry name" value="TT1751-like"/>
    <property type="match status" value="1"/>
</dbReference>
<reference evidence="3" key="2">
    <citation type="submission" date="2023-07" db="EMBL/GenBank/DDBJ databases">
        <title>Genome of Winogradskyella sp. E313.</title>
        <authorList>
            <person name="Zhou Y."/>
        </authorList>
    </citation>
    <scope>NUCLEOTIDE SEQUENCE [LARGE SCALE GENOMIC DNA]</scope>
    <source>
        <strain evidence="3">E313</strain>
    </source>
</reference>
<evidence type="ECO:0000259" key="1">
    <source>
        <dbReference type="Pfam" id="PF03625"/>
    </source>
</evidence>
<dbReference type="Proteomes" id="UP000778797">
    <property type="component" value="Unassembled WGS sequence"/>
</dbReference>
<dbReference type="InterPro" id="IPR035923">
    <property type="entry name" value="TT1751-like_sf"/>
</dbReference>
<dbReference type="InterPro" id="IPR005180">
    <property type="entry name" value="DUF302"/>
</dbReference>
<gene>
    <name evidence="2" type="ORF">J1C55_04585</name>
</gene>
<evidence type="ECO:0000313" key="3">
    <source>
        <dbReference type="Proteomes" id="UP000778797"/>
    </source>
</evidence>
<dbReference type="PANTHER" id="PTHR38342:SF2">
    <property type="entry name" value="INNER MEMBRANE OR EXPORTED"/>
    <property type="match status" value="1"/>
</dbReference>
<sequence>MDTNNGLIIKESPYDFDTTYTKLRSIIDTNPNLKIILELDHSRNAASVDLNLNPTRIILFGNPKLGTPLMQTSQTVSIDLPQKIIVYVNDSGNVNIAYNDPSYLKSRHQIEGKDDILAKVSGALNAITDKVISAE</sequence>
<dbReference type="CDD" id="cd14797">
    <property type="entry name" value="DUF302"/>
    <property type="match status" value="1"/>
</dbReference>
<dbReference type="Gene3D" id="3.30.310.70">
    <property type="entry name" value="TT1751-like domain"/>
    <property type="match status" value="1"/>
</dbReference>
<keyword evidence="3" id="KW-1185">Reference proteome</keyword>
<dbReference type="EMBL" id="JAFMPT010000004">
    <property type="protein sequence ID" value="MCC1483858.1"/>
    <property type="molecule type" value="Genomic_DNA"/>
</dbReference>
<accession>A0ABS8EKY0</accession>
<organism evidence="2 3">
    <name type="scientific">Winogradskyella immobilis</name>
    <dbReference type="NCBI Taxonomy" id="2816852"/>
    <lineage>
        <taxon>Bacteria</taxon>
        <taxon>Pseudomonadati</taxon>
        <taxon>Bacteroidota</taxon>
        <taxon>Flavobacteriia</taxon>
        <taxon>Flavobacteriales</taxon>
        <taxon>Flavobacteriaceae</taxon>
        <taxon>Winogradskyella</taxon>
    </lineage>
</organism>
<dbReference type="PANTHER" id="PTHR38342">
    <property type="entry name" value="SLR5037 PROTEIN"/>
    <property type="match status" value="1"/>
</dbReference>
<reference evidence="3" key="1">
    <citation type="submission" date="2021-03" db="EMBL/GenBank/DDBJ databases">
        <title>Genome of Cognatishimia sp. F0-27.</title>
        <authorList>
            <person name="Ping X."/>
        </authorList>
    </citation>
    <scope>NUCLEOTIDE SEQUENCE [LARGE SCALE GENOMIC DNA]</scope>
    <source>
        <strain evidence="3">E313</strain>
    </source>
</reference>
<protein>
    <submittedName>
        <fullName evidence="2">DUF302 domain-containing protein</fullName>
    </submittedName>
</protein>
<proteinExistence type="predicted"/>
<dbReference type="Pfam" id="PF03625">
    <property type="entry name" value="DUF302"/>
    <property type="match status" value="1"/>
</dbReference>
<evidence type="ECO:0000313" key="2">
    <source>
        <dbReference type="EMBL" id="MCC1483858.1"/>
    </source>
</evidence>
<feature type="domain" description="DUF302" evidence="1">
    <location>
        <begin position="39"/>
        <end position="101"/>
    </location>
</feature>
<name>A0ABS8EKY0_9FLAO</name>